<comment type="caution">
    <text evidence="2">The sequence shown here is derived from an EMBL/GenBank/DDBJ whole genome shotgun (WGS) entry which is preliminary data.</text>
</comment>
<gene>
    <name evidence="2" type="ORF">GCM10022394_12030</name>
</gene>
<dbReference type="SUPFAM" id="SSF110087">
    <property type="entry name" value="DR1885-like metal-binding protein"/>
    <property type="match status" value="1"/>
</dbReference>
<name>A0ABP6VE18_9GAMM</name>
<organism evidence="2 3">
    <name type="scientific">Zobellella aerophila</name>
    <dbReference type="NCBI Taxonomy" id="870480"/>
    <lineage>
        <taxon>Bacteria</taxon>
        <taxon>Pseudomonadati</taxon>
        <taxon>Pseudomonadota</taxon>
        <taxon>Gammaproteobacteria</taxon>
        <taxon>Aeromonadales</taxon>
        <taxon>Aeromonadaceae</taxon>
        <taxon>Zobellella</taxon>
    </lineage>
</organism>
<accession>A0ABP6VE18</accession>
<keyword evidence="3" id="KW-1185">Reference proteome</keyword>
<dbReference type="Gene3D" id="2.60.40.1890">
    <property type="entry name" value="PCu(A)C copper chaperone"/>
    <property type="match status" value="1"/>
</dbReference>
<dbReference type="Proteomes" id="UP001500795">
    <property type="component" value="Unassembled WGS sequence"/>
</dbReference>
<evidence type="ECO:0000313" key="3">
    <source>
        <dbReference type="Proteomes" id="UP001500795"/>
    </source>
</evidence>
<dbReference type="PANTHER" id="PTHR36302:SF1">
    <property type="entry name" value="COPPER CHAPERONE PCU(A)C"/>
    <property type="match status" value="1"/>
</dbReference>
<dbReference type="InterPro" id="IPR036182">
    <property type="entry name" value="PCuAC_sf"/>
</dbReference>
<protein>
    <submittedName>
        <fullName evidence="2">Copper chaperone PCu(A)C</fullName>
    </submittedName>
</protein>
<dbReference type="RefSeq" id="WP_344955780.1">
    <property type="nucleotide sequence ID" value="NZ_BAABCX010000001.1"/>
</dbReference>
<dbReference type="InterPro" id="IPR007410">
    <property type="entry name" value="LpqE-like"/>
</dbReference>
<reference evidence="3" key="1">
    <citation type="journal article" date="2019" name="Int. J. Syst. Evol. Microbiol.">
        <title>The Global Catalogue of Microorganisms (GCM) 10K type strain sequencing project: providing services to taxonomists for standard genome sequencing and annotation.</title>
        <authorList>
            <consortium name="The Broad Institute Genomics Platform"/>
            <consortium name="The Broad Institute Genome Sequencing Center for Infectious Disease"/>
            <person name="Wu L."/>
            <person name="Ma J."/>
        </authorList>
    </citation>
    <scope>NUCLEOTIDE SEQUENCE [LARGE SCALE GENOMIC DNA]</scope>
    <source>
        <strain evidence="3">JCM 17110</strain>
    </source>
</reference>
<evidence type="ECO:0000313" key="2">
    <source>
        <dbReference type="EMBL" id="GAA3534073.1"/>
    </source>
</evidence>
<dbReference type="EMBL" id="BAABCX010000001">
    <property type="protein sequence ID" value="GAA3534073.1"/>
    <property type="molecule type" value="Genomic_DNA"/>
</dbReference>
<evidence type="ECO:0000256" key="1">
    <source>
        <dbReference type="SAM" id="SignalP"/>
    </source>
</evidence>
<feature type="chain" id="PRO_5045279214" evidence="1">
    <location>
        <begin position="21"/>
        <end position="156"/>
    </location>
</feature>
<proteinExistence type="predicted"/>
<dbReference type="Pfam" id="PF04314">
    <property type="entry name" value="PCuAC"/>
    <property type="match status" value="1"/>
</dbReference>
<dbReference type="PANTHER" id="PTHR36302">
    <property type="entry name" value="BLR7088 PROTEIN"/>
    <property type="match status" value="1"/>
</dbReference>
<dbReference type="InterPro" id="IPR058248">
    <property type="entry name" value="Lxx211020-like"/>
</dbReference>
<sequence>MLVRSLLASVILLTTAAAQAHEYQAGALQIDHPWSRAVPPMAKVAGAFLSINNQGGEEDVLLGARTPLAEKVEIHQSMLEGDMMQMRQVSALPIPAHGEVVLKPGGYHLMLINLSSQPGEGDRFPLILQFEKAGEVEVEIAVEAAVKKDAHAGMHH</sequence>
<feature type="signal peptide" evidence="1">
    <location>
        <begin position="1"/>
        <end position="20"/>
    </location>
</feature>
<keyword evidence="1" id="KW-0732">Signal</keyword>